<dbReference type="PANTHER" id="PTHR31964">
    <property type="entry name" value="ADENINE NUCLEOTIDE ALPHA HYDROLASES-LIKE SUPERFAMILY PROTEIN"/>
    <property type="match status" value="1"/>
</dbReference>
<dbReference type="InterPro" id="IPR006015">
    <property type="entry name" value="Universal_stress_UspA"/>
</dbReference>
<dbReference type="InterPro" id="IPR014729">
    <property type="entry name" value="Rossmann-like_a/b/a_fold"/>
</dbReference>
<reference evidence="2" key="1">
    <citation type="submission" date="2020-05" db="EMBL/GenBank/DDBJ databases">
        <title>Phylogenomic resolution of chytrid fungi.</title>
        <authorList>
            <person name="Stajich J.E."/>
            <person name="Amses K."/>
            <person name="Simmons R."/>
            <person name="Seto K."/>
            <person name="Myers J."/>
            <person name="Bonds A."/>
            <person name="Quandt C.A."/>
            <person name="Barry K."/>
            <person name="Liu P."/>
            <person name="Grigoriev I."/>
            <person name="Longcore J.E."/>
            <person name="James T.Y."/>
        </authorList>
    </citation>
    <scope>NUCLEOTIDE SEQUENCE</scope>
    <source>
        <strain evidence="2">JEL0476</strain>
    </source>
</reference>
<dbReference type="PANTHER" id="PTHR31964:SF113">
    <property type="entry name" value="USPA DOMAIN-CONTAINING PROTEIN"/>
    <property type="match status" value="1"/>
</dbReference>
<evidence type="ECO:0000259" key="1">
    <source>
        <dbReference type="Pfam" id="PF00582"/>
    </source>
</evidence>
<comment type="caution">
    <text evidence="2">The sequence shown here is derived from an EMBL/GenBank/DDBJ whole genome shotgun (WGS) entry which is preliminary data.</text>
</comment>
<dbReference type="EMBL" id="JADGJW010001416">
    <property type="protein sequence ID" value="KAJ3203532.1"/>
    <property type="molecule type" value="Genomic_DNA"/>
</dbReference>
<dbReference type="AlphaFoldDB" id="A0AAD5XS17"/>
<dbReference type="Pfam" id="PF00582">
    <property type="entry name" value="Usp"/>
    <property type="match status" value="1"/>
</dbReference>
<gene>
    <name evidence="2" type="ORF">HK099_001478</name>
</gene>
<dbReference type="SUPFAM" id="SSF52402">
    <property type="entry name" value="Adenine nucleotide alpha hydrolases-like"/>
    <property type="match status" value="1"/>
</dbReference>
<dbReference type="InterPro" id="IPR006016">
    <property type="entry name" value="UspA"/>
</dbReference>
<proteinExistence type="predicted"/>
<dbReference type="PRINTS" id="PR01438">
    <property type="entry name" value="UNVRSLSTRESS"/>
</dbReference>
<accession>A0AAD5XS17</accession>
<evidence type="ECO:0000313" key="3">
    <source>
        <dbReference type="Proteomes" id="UP001211065"/>
    </source>
</evidence>
<dbReference type="Proteomes" id="UP001211065">
    <property type="component" value="Unassembled WGS sequence"/>
</dbReference>
<evidence type="ECO:0000313" key="2">
    <source>
        <dbReference type="EMBL" id="KAJ3203532.1"/>
    </source>
</evidence>
<protein>
    <recommendedName>
        <fullName evidence="1">UspA domain-containing protein</fullName>
    </recommendedName>
</protein>
<keyword evidence="3" id="KW-1185">Reference proteome</keyword>
<feature type="domain" description="UspA" evidence="1">
    <location>
        <begin position="42"/>
        <end position="175"/>
    </location>
</feature>
<name>A0AAD5XS17_9FUNG</name>
<dbReference type="Gene3D" id="3.40.50.620">
    <property type="entry name" value="HUPs"/>
    <property type="match status" value="1"/>
</dbReference>
<dbReference type="CDD" id="cd23659">
    <property type="entry name" value="USP_At3g01520-like"/>
    <property type="match status" value="1"/>
</dbReference>
<sequence length="201" mass="22368">MSDKNYEDIFEPLTGIYAGDHLLNAEFHLPTLTNLDLIPKEKRLCVAVDSSKHSLAAFEWAYLNLANDGDSLIIIHIFPSDIHMGHSDDLKRQHLDSVQFSLKSECEEIINKLNKVKKVDILTNVKDDICVIASELQAKALVLGTRGLSSIQGLLLGSVSSYCTKHCAIPVCVVPIPQQEKKKLEEDVDRRNSKGLREGGF</sequence>
<organism evidence="2 3">
    <name type="scientific">Clydaea vesicula</name>
    <dbReference type="NCBI Taxonomy" id="447962"/>
    <lineage>
        <taxon>Eukaryota</taxon>
        <taxon>Fungi</taxon>
        <taxon>Fungi incertae sedis</taxon>
        <taxon>Chytridiomycota</taxon>
        <taxon>Chytridiomycota incertae sedis</taxon>
        <taxon>Chytridiomycetes</taxon>
        <taxon>Lobulomycetales</taxon>
        <taxon>Lobulomycetaceae</taxon>
        <taxon>Clydaea</taxon>
    </lineage>
</organism>